<comment type="caution">
    <text evidence="2">The sequence shown here is derived from an EMBL/GenBank/DDBJ whole genome shotgun (WGS) entry which is preliminary data.</text>
</comment>
<evidence type="ECO:0000256" key="1">
    <source>
        <dbReference type="SAM" id="MobiDB-lite"/>
    </source>
</evidence>
<gene>
    <name evidence="2" type="ORF">GCM10011610_63090</name>
</gene>
<dbReference type="Proteomes" id="UP000658127">
    <property type="component" value="Unassembled WGS sequence"/>
</dbReference>
<dbReference type="InterPro" id="IPR045851">
    <property type="entry name" value="AMP-bd_C_sf"/>
</dbReference>
<organism evidence="2 3">
    <name type="scientific">Nocardia rhizosphaerihabitans</name>
    <dbReference type="NCBI Taxonomy" id="1691570"/>
    <lineage>
        <taxon>Bacteria</taxon>
        <taxon>Bacillati</taxon>
        <taxon>Actinomycetota</taxon>
        <taxon>Actinomycetes</taxon>
        <taxon>Mycobacteriales</taxon>
        <taxon>Nocardiaceae</taxon>
        <taxon>Nocardia</taxon>
    </lineage>
</organism>
<feature type="region of interest" description="Disordered" evidence="1">
    <location>
        <begin position="68"/>
        <end position="97"/>
    </location>
</feature>
<dbReference type="Gene3D" id="3.30.300.30">
    <property type="match status" value="1"/>
</dbReference>
<keyword evidence="3" id="KW-1185">Reference proteome</keyword>
<evidence type="ECO:0000313" key="2">
    <source>
        <dbReference type="EMBL" id="GGN97260.1"/>
    </source>
</evidence>
<proteinExistence type="predicted"/>
<dbReference type="EMBL" id="BMNE01000011">
    <property type="protein sequence ID" value="GGN97260.1"/>
    <property type="molecule type" value="Genomic_DNA"/>
</dbReference>
<reference evidence="3" key="1">
    <citation type="journal article" date="2019" name="Int. J. Syst. Evol. Microbiol.">
        <title>The Global Catalogue of Microorganisms (GCM) 10K type strain sequencing project: providing services to taxonomists for standard genome sequencing and annotation.</title>
        <authorList>
            <consortium name="The Broad Institute Genomics Platform"/>
            <consortium name="The Broad Institute Genome Sequencing Center for Infectious Disease"/>
            <person name="Wu L."/>
            <person name="Ma J."/>
        </authorList>
    </citation>
    <scope>NUCLEOTIDE SEQUENCE [LARGE SCALE GENOMIC DNA]</scope>
    <source>
        <strain evidence="3">CGMCC 4.7329</strain>
    </source>
</reference>
<protein>
    <submittedName>
        <fullName evidence="2">Uncharacterized protein</fullName>
    </submittedName>
</protein>
<evidence type="ECO:0000313" key="3">
    <source>
        <dbReference type="Proteomes" id="UP000658127"/>
    </source>
</evidence>
<sequence>MPTEIVAARILSRAGASLTADTAGEALVGYLADYQVPARIEVVDSLPRDDSGKVYQLQVRNRCTAEVSVESGDGVQGRSKSPLPLVRPAAGRAPVGR</sequence>
<accession>A0ABQ2KZ58</accession>
<name>A0ABQ2KZ58_9NOCA</name>
<dbReference type="SUPFAM" id="SSF56801">
    <property type="entry name" value="Acetyl-CoA synthetase-like"/>
    <property type="match status" value="1"/>
</dbReference>